<proteinExistence type="predicted"/>
<gene>
    <name evidence="1" type="ORF">Poly30_52010</name>
</gene>
<evidence type="ECO:0000313" key="1">
    <source>
        <dbReference type="EMBL" id="QDV09643.1"/>
    </source>
</evidence>
<dbReference type="Proteomes" id="UP000320390">
    <property type="component" value="Chromosome"/>
</dbReference>
<protein>
    <recommendedName>
        <fullName evidence="3">Mannose-6-phosphate isomerase</fullName>
    </recommendedName>
</protein>
<organism evidence="1 2">
    <name type="scientific">Saltatorellus ferox</name>
    <dbReference type="NCBI Taxonomy" id="2528018"/>
    <lineage>
        <taxon>Bacteria</taxon>
        <taxon>Pseudomonadati</taxon>
        <taxon>Planctomycetota</taxon>
        <taxon>Planctomycetia</taxon>
        <taxon>Planctomycetia incertae sedis</taxon>
        <taxon>Saltatorellus</taxon>
    </lineage>
</organism>
<evidence type="ECO:0008006" key="3">
    <source>
        <dbReference type="Google" id="ProtNLM"/>
    </source>
</evidence>
<reference evidence="1 2" key="1">
    <citation type="submission" date="2019-02" db="EMBL/GenBank/DDBJ databases">
        <title>Deep-cultivation of Planctomycetes and their phenomic and genomic characterization uncovers novel biology.</title>
        <authorList>
            <person name="Wiegand S."/>
            <person name="Jogler M."/>
            <person name="Boedeker C."/>
            <person name="Pinto D."/>
            <person name="Vollmers J."/>
            <person name="Rivas-Marin E."/>
            <person name="Kohn T."/>
            <person name="Peeters S.H."/>
            <person name="Heuer A."/>
            <person name="Rast P."/>
            <person name="Oberbeckmann S."/>
            <person name="Bunk B."/>
            <person name="Jeske O."/>
            <person name="Meyerdierks A."/>
            <person name="Storesund J.E."/>
            <person name="Kallscheuer N."/>
            <person name="Luecker S."/>
            <person name="Lage O.M."/>
            <person name="Pohl T."/>
            <person name="Merkel B.J."/>
            <person name="Hornburger P."/>
            <person name="Mueller R.-W."/>
            <person name="Bruemmer F."/>
            <person name="Labrenz M."/>
            <person name="Spormann A.M."/>
            <person name="Op den Camp H."/>
            <person name="Overmann J."/>
            <person name="Amann R."/>
            <person name="Jetten M.S.M."/>
            <person name="Mascher T."/>
            <person name="Medema M.H."/>
            <person name="Devos D.P."/>
            <person name="Kaster A.-K."/>
            <person name="Ovreas L."/>
            <person name="Rohde M."/>
            <person name="Galperin M.Y."/>
            <person name="Jogler C."/>
        </authorList>
    </citation>
    <scope>NUCLEOTIDE SEQUENCE [LARGE SCALE GENOMIC DNA]</scope>
    <source>
        <strain evidence="1 2">Poly30</strain>
    </source>
</reference>
<dbReference type="AlphaFoldDB" id="A0A518EZY0"/>
<accession>A0A518EZY0</accession>
<keyword evidence="2" id="KW-1185">Reference proteome</keyword>
<dbReference type="EMBL" id="CP036434">
    <property type="protein sequence ID" value="QDV09643.1"/>
    <property type="molecule type" value="Genomic_DNA"/>
</dbReference>
<evidence type="ECO:0000313" key="2">
    <source>
        <dbReference type="Proteomes" id="UP000320390"/>
    </source>
</evidence>
<name>A0A518EZY0_9BACT</name>
<sequence>MLAMALIASGCASDPNGVETAEAPGRPTARAVILSESSVLSERLDAFEDLRAEFAARNPGYGLAWNPKLELDSADEATRVHFVQGGACAATVTSTEERSSDLRVGDIVVLRAGESLRCDAPIASLRFEIPTPPPDAVPTFVRPDFDPLITDKPGGCAEEEDAYRRILLTWQGKVGPYLYHAINAHRVRILDSFTHYHPAEGGFDEFYLVQEAPEGAELIVSEHLDAIQGIAAVTRDDIPELLRRIPLSAGDLVYLPRTVVHRGLGGAVVQVITVPGFIPGAEIGVDAELARLNQRLGLVAPEALPVHGTPAAPR</sequence>